<name>A0ACB7GR12_MANES</name>
<organism evidence="1 2">
    <name type="scientific">Manihot esculenta</name>
    <name type="common">Cassava</name>
    <name type="synonym">Jatropha manihot</name>
    <dbReference type="NCBI Taxonomy" id="3983"/>
    <lineage>
        <taxon>Eukaryota</taxon>
        <taxon>Viridiplantae</taxon>
        <taxon>Streptophyta</taxon>
        <taxon>Embryophyta</taxon>
        <taxon>Tracheophyta</taxon>
        <taxon>Spermatophyta</taxon>
        <taxon>Magnoliopsida</taxon>
        <taxon>eudicotyledons</taxon>
        <taxon>Gunneridae</taxon>
        <taxon>Pentapetalae</taxon>
        <taxon>rosids</taxon>
        <taxon>fabids</taxon>
        <taxon>Malpighiales</taxon>
        <taxon>Euphorbiaceae</taxon>
        <taxon>Crotonoideae</taxon>
        <taxon>Manihoteae</taxon>
        <taxon>Manihot</taxon>
    </lineage>
</organism>
<comment type="caution">
    <text evidence="1">The sequence shown here is derived from an EMBL/GenBank/DDBJ whole genome shotgun (WGS) entry which is preliminary data.</text>
</comment>
<sequence length="167" mass="18784">MVSYSGFPAVLEGYSDAKWISDSYEIKSTSGYVFTLGGSAITWKSSKQNIISKSTLESEFIALELVGTETEWLRNFLANISLEIKPTPSVSMRCDCQAAIAIAKNKTFNGKNRHIRLKHNVIKQLLKDGTIFMDYVKSEVNLADSLTKPLWRKIIDETSRGMRLEPI</sequence>
<protein>
    <submittedName>
        <fullName evidence="1">Uncharacterized protein</fullName>
    </submittedName>
</protein>
<reference evidence="2" key="1">
    <citation type="journal article" date="2016" name="Nat. Biotechnol.">
        <title>Sequencing wild and cultivated cassava and related species reveals extensive interspecific hybridization and genetic diversity.</title>
        <authorList>
            <person name="Bredeson J.V."/>
            <person name="Lyons J.B."/>
            <person name="Prochnik S.E."/>
            <person name="Wu G.A."/>
            <person name="Ha C.M."/>
            <person name="Edsinger-Gonzales E."/>
            <person name="Grimwood J."/>
            <person name="Schmutz J."/>
            <person name="Rabbi I.Y."/>
            <person name="Egesi C."/>
            <person name="Nauluvula P."/>
            <person name="Lebot V."/>
            <person name="Ndunguru J."/>
            <person name="Mkamilo G."/>
            <person name="Bart R.S."/>
            <person name="Setter T.L."/>
            <person name="Gleadow R.M."/>
            <person name="Kulakow P."/>
            <person name="Ferguson M.E."/>
            <person name="Rounsley S."/>
            <person name="Rokhsar D.S."/>
        </authorList>
    </citation>
    <scope>NUCLEOTIDE SEQUENCE [LARGE SCALE GENOMIC DNA]</scope>
    <source>
        <strain evidence="2">cv. AM560-2</strain>
    </source>
</reference>
<proteinExistence type="predicted"/>
<keyword evidence="2" id="KW-1185">Reference proteome</keyword>
<dbReference type="EMBL" id="CM004398">
    <property type="protein sequence ID" value="KAG8642354.1"/>
    <property type="molecule type" value="Genomic_DNA"/>
</dbReference>
<gene>
    <name evidence="1" type="ORF">MANES_12G078151v8</name>
</gene>
<accession>A0ACB7GR12</accession>
<dbReference type="Proteomes" id="UP000091857">
    <property type="component" value="Chromosome 12"/>
</dbReference>
<evidence type="ECO:0000313" key="1">
    <source>
        <dbReference type="EMBL" id="KAG8642354.1"/>
    </source>
</evidence>
<evidence type="ECO:0000313" key="2">
    <source>
        <dbReference type="Proteomes" id="UP000091857"/>
    </source>
</evidence>